<dbReference type="AlphaFoldDB" id="A0A494TEG1"/>
<protein>
    <submittedName>
        <fullName evidence="3">Uncharacterized protein</fullName>
    </submittedName>
</protein>
<gene>
    <name evidence="3" type="ORF">D3Y57_06365</name>
</gene>
<dbReference type="RefSeq" id="WP_121152287.1">
    <property type="nucleotide sequence ID" value="NZ_CP032829.1"/>
</dbReference>
<proteinExistence type="predicted"/>
<keyword evidence="2" id="KW-0732">Signal</keyword>
<evidence type="ECO:0000256" key="2">
    <source>
        <dbReference type="SAM" id="SignalP"/>
    </source>
</evidence>
<keyword evidence="4" id="KW-1185">Reference proteome</keyword>
<evidence type="ECO:0000313" key="3">
    <source>
        <dbReference type="EMBL" id="AYJ85662.1"/>
    </source>
</evidence>
<evidence type="ECO:0000313" key="4">
    <source>
        <dbReference type="Proteomes" id="UP000276254"/>
    </source>
</evidence>
<evidence type="ECO:0000256" key="1">
    <source>
        <dbReference type="SAM" id="MobiDB-lite"/>
    </source>
</evidence>
<dbReference type="Proteomes" id="UP000276254">
    <property type="component" value="Chromosome"/>
</dbReference>
<dbReference type="EMBL" id="CP032829">
    <property type="protein sequence ID" value="AYJ85662.1"/>
    <property type="molecule type" value="Genomic_DNA"/>
</dbReference>
<dbReference type="OrthoDB" id="7594050at2"/>
<name>A0A494TEG1_SPHPE</name>
<organism evidence="3 4">
    <name type="scientific">Sphingomonas paeninsulae</name>
    <dbReference type="NCBI Taxonomy" id="2319844"/>
    <lineage>
        <taxon>Bacteria</taxon>
        <taxon>Pseudomonadati</taxon>
        <taxon>Pseudomonadota</taxon>
        <taxon>Alphaproteobacteria</taxon>
        <taxon>Sphingomonadales</taxon>
        <taxon>Sphingomonadaceae</taxon>
        <taxon>Sphingomonas</taxon>
    </lineage>
</organism>
<reference evidence="3 4" key="1">
    <citation type="submission" date="2018-09" db="EMBL/GenBank/DDBJ databases">
        <title>Sphingomonas peninsula sp. nov., isolated from fildes peninsula, Antarctic soil.</title>
        <authorList>
            <person name="Yingchao G."/>
        </authorList>
    </citation>
    <scope>NUCLEOTIDE SEQUENCE [LARGE SCALE GENOMIC DNA]</scope>
    <source>
        <strain evidence="3 4">YZ-8</strain>
    </source>
</reference>
<feature type="signal peptide" evidence="2">
    <location>
        <begin position="1"/>
        <end position="23"/>
    </location>
</feature>
<sequence>MKTGSLPFAVTAMAMSLVQAAGAATTPSAVCITSTELRAGMAYLVPAMIRGVREKCTTILPRDAYLNKHGDELITRFQASRMTDTKALQSLVGKIQPNPDVPASANGAMADVIAATLVAKMQATIKPTTCPGIDKTLALLDPLPAENVVGLFELIGSAVTKDDARKSKAKGRLPDVQLCEHSK</sequence>
<accession>A0A494TEG1</accession>
<feature type="region of interest" description="Disordered" evidence="1">
    <location>
        <begin position="163"/>
        <end position="183"/>
    </location>
</feature>
<dbReference type="KEGG" id="spha:D3Y57_06365"/>
<feature type="chain" id="PRO_5019829618" evidence="2">
    <location>
        <begin position="24"/>
        <end position="183"/>
    </location>
</feature>